<evidence type="ECO:0000256" key="1">
    <source>
        <dbReference type="SAM" id="MobiDB-lite"/>
    </source>
</evidence>
<accession>A0A9N9P073</accession>
<keyword evidence="3" id="KW-1185">Reference proteome</keyword>
<dbReference type="EMBL" id="CAJVPS010056473">
    <property type="protein sequence ID" value="CAG8777281.1"/>
    <property type="molecule type" value="Genomic_DNA"/>
</dbReference>
<dbReference type="AlphaFoldDB" id="A0A9N9P073"/>
<proteinExistence type="predicted"/>
<sequence length="75" mass="8790">AIYEAEDVEVIDKIYNGMAELIKSIMNQKKRDEENKKRLAESEKNGDEKNKKEFIADVEMELIKENVSDERLSKK</sequence>
<organism evidence="2 3">
    <name type="scientific">Ambispora leptoticha</name>
    <dbReference type="NCBI Taxonomy" id="144679"/>
    <lineage>
        <taxon>Eukaryota</taxon>
        <taxon>Fungi</taxon>
        <taxon>Fungi incertae sedis</taxon>
        <taxon>Mucoromycota</taxon>
        <taxon>Glomeromycotina</taxon>
        <taxon>Glomeromycetes</taxon>
        <taxon>Archaeosporales</taxon>
        <taxon>Ambisporaceae</taxon>
        <taxon>Ambispora</taxon>
    </lineage>
</organism>
<reference evidence="2" key="1">
    <citation type="submission" date="2021-06" db="EMBL/GenBank/DDBJ databases">
        <authorList>
            <person name="Kallberg Y."/>
            <person name="Tangrot J."/>
            <person name="Rosling A."/>
        </authorList>
    </citation>
    <scope>NUCLEOTIDE SEQUENCE</scope>
    <source>
        <strain evidence="2">FL130A</strain>
    </source>
</reference>
<protein>
    <submittedName>
        <fullName evidence="2">867_t:CDS:1</fullName>
    </submittedName>
</protein>
<evidence type="ECO:0000313" key="2">
    <source>
        <dbReference type="EMBL" id="CAG8777281.1"/>
    </source>
</evidence>
<gene>
    <name evidence="2" type="ORF">ALEPTO_LOCUS14474</name>
</gene>
<feature type="non-terminal residue" evidence="2">
    <location>
        <position position="75"/>
    </location>
</feature>
<evidence type="ECO:0000313" key="3">
    <source>
        <dbReference type="Proteomes" id="UP000789508"/>
    </source>
</evidence>
<feature type="region of interest" description="Disordered" evidence="1">
    <location>
        <begin position="30"/>
        <end position="51"/>
    </location>
</feature>
<dbReference type="Proteomes" id="UP000789508">
    <property type="component" value="Unassembled WGS sequence"/>
</dbReference>
<name>A0A9N9P073_9GLOM</name>
<comment type="caution">
    <text evidence="2">The sequence shown here is derived from an EMBL/GenBank/DDBJ whole genome shotgun (WGS) entry which is preliminary data.</text>
</comment>
<feature type="non-terminal residue" evidence="2">
    <location>
        <position position="1"/>
    </location>
</feature>